<dbReference type="InterPro" id="IPR008928">
    <property type="entry name" value="6-hairpin_glycosidase_sf"/>
</dbReference>
<evidence type="ECO:0000259" key="2">
    <source>
        <dbReference type="Pfam" id="PF21209"/>
    </source>
</evidence>
<dbReference type="SUPFAM" id="SSF48208">
    <property type="entry name" value="Six-hairpin glycosidases"/>
    <property type="match status" value="1"/>
</dbReference>
<dbReference type="Proteomes" id="UP000246635">
    <property type="component" value="Unassembled WGS sequence"/>
</dbReference>
<accession>A0A2V2YU61</accession>
<dbReference type="EMBL" id="QGTQ01000015">
    <property type="protein sequence ID" value="PWV99393.1"/>
    <property type="molecule type" value="Genomic_DNA"/>
</dbReference>
<dbReference type="Gene3D" id="2.60.420.10">
    <property type="entry name" value="Maltose phosphorylase, domain 3"/>
    <property type="match status" value="1"/>
</dbReference>
<keyword evidence="4" id="KW-1185">Reference proteome</keyword>
<proteinExistence type="predicted"/>
<reference evidence="3 4" key="1">
    <citation type="submission" date="2018-05" db="EMBL/GenBank/DDBJ databases">
        <title>Genomic Encyclopedia of Type Strains, Phase III (KMG-III): the genomes of soil and plant-associated and newly described type strains.</title>
        <authorList>
            <person name="Whitman W."/>
        </authorList>
    </citation>
    <scope>NUCLEOTIDE SEQUENCE [LARGE SCALE GENOMIC DNA]</scope>
    <source>
        <strain evidence="3 4">CECT 5696</strain>
    </source>
</reference>
<feature type="domain" description="Alpha-rhamnosidase-like N-terminal" evidence="2">
    <location>
        <begin position="48"/>
        <end position="214"/>
    </location>
</feature>
<dbReference type="Pfam" id="PF17389">
    <property type="entry name" value="Bac_rhamnosid6H"/>
    <property type="match status" value="1"/>
</dbReference>
<evidence type="ECO:0000313" key="3">
    <source>
        <dbReference type="EMBL" id="PWV99393.1"/>
    </source>
</evidence>
<dbReference type="Pfam" id="PF21209">
    <property type="entry name" value="Bac_rhamnosid-like_N"/>
    <property type="match status" value="1"/>
</dbReference>
<gene>
    <name evidence="3" type="ORF">DFQ01_115109</name>
</gene>
<dbReference type="PANTHER" id="PTHR34987:SF6">
    <property type="entry name" value="ALPHA-L-RHAMNOSIDASE SIX-HAIRPIN GLYCOSIDASE DOMAIN-CONTAINING PROTEIN"/>
    <property type="match status" value="1"/>
</dbReference>
<evidence type="ECO:0000259" key="1">
    <source>
        <dbReference type="Pfam" id="PF17389"/>
    </source>
</evidence>
<feature type="domain" description="Alpha-L-rhamnosidase six-hairpin glycosidase" evidence="1">
    <location>
        <begin position="253"/>
        <end position="581"/>
    </location>
</feature>
<evidence type="ECO:0000313" key="4">
    <source>
        <dbReference type="Proteomes" id="UP000246635"/>
    </source>
</evidence>
<dbReference type="Gene3D" id="2.60.120.260">
    <property type="entry name" value="Galactose-binding domain-like"/>
    <property type="match status" value="2"/>
</dbReference>
<dbReference type="Gene3D" id="1.50.10.10">
    <property type="match status" value="1"/>
</dbReference>
<name>A0A2V2YU61_9BACL</name>
<dbReference type="InterPro" id="IPR012341">
    <property type="entry name" value="6hp_glycosidase-like_sf"/>
</dbReference>
<protein>
    <submittedName>
        <fullName evidence="3">Alpha-L-rhamnosidase</fullName>
    </submittedName>
</protein>
<organism evidence="3 4">
    <name type="scientific">Paenibacillus cellulosilyticus</name>
    <dbReference type="NCBI Taxonomy" id="375489"/>
    <lineage>
        <taxon>Bacteria</taxon>
        <taxon>Bacillati</taxon>
        <taxon>Bacillota</taxon>
        <taxon>Bacilli</taxon>
        <taxon>Bacillales</taxon>
        <taxon>Paenibacillaceae</taxon>
        <taxon>Paenibacillus</taxon>
    </lineage>
</organism>
<dbReference type="GO" id="GO:0005975">
    <property type="term" value="P:carbohydrate metabolic process"/>
    <property type="evidence" value="ECO:0007669"/>
    <property type="project" value="InterPro"/>
</dbReference>
<dbReference type="InterPro" id="IPR035396">
    <property type="entry name" value="Bac_rhamnosid6H"/>
</dbReference>
<dbReference type="PANTHER" id="PTHR34987">
    <property type="entry name" value="C, PUTATIVE (AFU_ORTHOLOGUE AFUA_3G02880)-RELATED"/>
    <property type="match status" value="1"/>
</dbReference>
<dbReference type="OrthoDB" id="9815108at2"/>
<comment type="caution">
    <text evidence="3">The sequence shown here is derived from an EMBL/GenBank/DDBJ whole genome shotgun (WGS) entry which is preliminary data.</text>
</comment>
<dbReference type="AlphaFoldDB" id="A0A2V2YU61"/>
<dbReference type="InterPro" id="IPR048932">
    <property type="entry name" value="Rhamnosid-like_N_bacteroidetes"/>
</dbReference>
<dbReference type="RefSeq" id="WP_110045394.1">
    <property type="nucleotide sequence ID" value="NZ_CP054612.1"/>
</dbReference>
<sequence>MSATSASQWIWYPGDFEIYHHLQLNTRREERDYQWPAFWRLDDCYHNVRFRKKVQCDAPEEMTVYAHGVGHVWVDGKKHPFKHPIMLTAGQHDIQVHVARTDGLPCMYIEGAESASDSSWEVNEFGRDWLPAGCNGLYRSREDDPNHFAFQYEKIEPVAIERRADGIVYDYGRETFARIEFEHVEAFTDIHLFYGESLEEALDTEHSILIDTIPAGSTSYHCPARAFRYLFIQCSEQDTYAMSAWYAYLPFNRVGSFTSSNELLNRIWETAEYTFHLNSREFFLDGIKRDRWVWSGDAYQSYFINNYLYFDADITKRTIIALRGKDPIATHTNTILDYSFYWIMSVHAYYQATKDLDFVTFIYPRMKSMMDYCISRTDEDGFIRGRDGDWVFIDWAEYDRTGAVCAEQMLLAESLKAAWACGELLGVGEAAYLQRSERLKEQINARFWDEAHGAYIDSFESGRRNVTRHANIFAILLGIADDQQRESIIQNVLLNDEIPQISTPYFAFYELEVMCQTGQLTHVTKRMEQYWGGMLALGATTFWEEYNPSVSGLDHYGMYGDRYGKSLCHAWGASPIYLLGRYYLGVQSTSPGYETFVVEPQLGGLERIQGTVPVNGGTVTVEMTSDWLHVVSDKAGGMVRINGQVHKLEKDVPFELVLGEQLA</sequence>